<accession>A0ABM1M7P3</accession>
<sequence length="722" mass="77959">MAACGGNIPEQGRPPEVDGDGRKYGRERKSVELVEAASPKLAETCKETLKKVFFPKRMIPGVEARNAPKNAMNVSINNNINNNNNNGEIVTVSGRVEVEGRKGRNSFHQDVEEALNSLLWQPYEYQNKQKLSDGSLGSSSSCSSLSSSGLESSNNGTERNGNAAPDLHLLVNNLHVNRLSQSLASRDAAEQHSGTQLESVLSTIECGTAAASRRAPLHTQLGRRGPCSSSSPSSCPSASSPSDDTSGAAAMRVEIPPQQQQLNHHALQQNQQIGNGNINLMHYGGTSTMIHLQQRTNNNNNVHQLQMQQQQIQVRGAQNNLSSVNVVGLPSHPRQASVPSSAMTSNRNNLLMPTHSRNISEPFRTSSNNNSNSNVFLQGHHPRNGSEPVATPYRPPTTINNANIVSILNHQRYTTNVNTAAVNHMRSSSMPYQNVNGGGGAAVVHQRNGSDLNATRSGRVPLNVSNVNVNYYRAVPVNVVSAVPTIHCYNNHTTSDSNNVSNVNIVQAMPVNQQTLPVPTSYAPPPPTLATNTTSTCTEVIVHSSQEPVVPEVRTFTSTEAQTDDTVVNEAAAREQRRRERRERRHHRRVYNHRHNNNVSSSSGGTADNSTQFNGTQTDRLPDLLNNTLPPPYSTMPSNGSQMMAPPPLPPPNILVPHGTIVQTMVPNSIVPNGLVPNAMVPFHHPQVVPGQVPLVQGAGPVPVPVPSPTGFRFPFPAGGFR</sequence>
<feature type="region of interest" description="Disordered" evidence="1">
    <location>
        <begin position="130"/>
        <end position="164"/>
    </location>
</feature>
<feature type="region of interest" description="Disordered" evidence="1">
    <location>
        <begin position="1"/>
        <end position="25"/>
    </location>
</feature>
<gene>
    <name evidence="3" type="primary">LOC108558258</name>
</gene>
<evidence type="ECO:0000256" key="1">
    <source>
        <dbReference type="SAM" id="MobiDB-lite"/>
    </source>
</evidence>
<dbReference type="GeneID" id="108558258"/>
<feature type="compositionally biased region" description="Low complexity" evidence="1">
    <location>
        <begin position="132"/>
        <end position="153"/>
    </location>
</feature>
<organism evidence="2 3">
    <name type="scientific">Nicrophorus vespilloides</name>
    <name type="common">Boreal carrion beetle</name>
    <dbReference type="NCBI Taxonomy" id="110193"/>
    <lineage>
        <taxon>Eukaryota</taxon>
        <taxon>Metazoa</taxon>
        <taxon>Ecdysozoa</taxon>
        <taxon>Arthropoda</taxon>
        <taxon>Hexapoda</taxon>
        <taxon>Insecta</taxon>
        <taxon>Pterygota</taxon>
        <taxon>Neoptera</taxon>
        <taxon>Endopterygota</taxon>
        <taxon>Coleoptera</taxon>
        <taxon>Polyphaga</taxon>
        <taxon>Staphyliniformia</taxon>
        <taxon>Silphidae</taxon>
        <taxon>Nicrophorinae</taxon>
        <taxon>Nicrophorus</taxon>
    </lineage>
</organism>
<dbReference type="RefSeq" id="XP_017770593.1">
    <property type="nucleotide sequence ID" value="XM_017915104.1"/>
</dbReference>
<feature type="compositionally biased region" description="Basic and acidic residues" evidence="1">
    <location>
        <begin position="13"/>
        <end position="25"/>
    </location>
</feature>
<proteinExistence type="predicted"/>
<feature type="region of interest" description="Disordered" evidence="1">
    <location>
        <begin position="364"/>
        <end position="388"/>
    </location>
</feature>
<reference evidence="3" key="1">
    <citation type="submission" date="2025-08" db="UniProtKB">
        <authorList>
            <consortium name="RefSeq"/>
        </authorList>
    </citation>
    <scope>IDENTIFICATION</scope>
    <source>
        <tissue evidence="3">Whole Larva</tissue>
    </source>
</reference>
<feature type="non-terminal residue" evidence="3">
    <location>
        <position position="722"/>
    </location>
</feature>
<keyword evidence="2" id="KW-1185">Reference proteome</keyword>
<feature type="compositionally biased region" description="Low complexity" evidence="1">
    <location>
        <begin position="225"/>
        <end position="248"/>
    </location>
</feature>
<dbReference type="Proteomes" id="UP000695000">
    <property type="component" value="Unplaced"/>
</dbReference>
<feature type="region of interest" description="Disordered" evidence="1">
    <location>
        <begin position="215"/>
        <end position="248"/>
    </location>
</feature>
<evidence type="ECO:0000313" key="3">
    <source>
        <dbReference type="RefSeq" id="XP_017770593.1"/>
    </source>
</evidence>
<name>A0ABM1M7P3_NICVS</name>
<evidence type="ECO:0000313" key="2">
    <source>
        <dbReference type="Proteomes" id="UP000695000"/>
    </source>
</evidence>
<feature type="compositionally biased region" description="Basic residues" evidence="1">
    <location>
        <begin position="579"/>
        <end position="596"/>
    </location>
</feature>
<feature type="region of interest" description="Disordered" evidence="1">
    <location>
        <begin position="570"/>
        <end position="621"/>
    </location>
</feature>
<protein>
    <submittedName>
        <fullName evidence="3">Uncharacterized protein</fullName>
    </submittedName>
</protein>
<feature type="compositionally biased region" description="Polar residues" evidence="1">
    <location>
        <begin position="600"/>
        <end position="617"/>
    </location>
</feature>